<keyword evidence="2" id="KW-1185">Reference proteome</keyword>
<sequence length="187" mass="20564">MLKVLTPPYERNLLMRQVYSRAILLGSSLSVAALVYACSPTAWSSVFGAVTQQGCKGECSVDSMTVDECLHSPAQNCDPATDPHACCDVSRCTRNEVRFAKCQVGNNPEDPCKIHTDMDDWWRKLTIRREECADQGYSSFEYVPNQTWCVWDGPSNARGETPCKTSACSTGPIVSISTYAGRMVCGD</sequence>
<dbReference type="EMBL" id="AP021861">
    <property type="protein sequence ID" value="BBO35565.1"/>
    <property type="molecule type" value="Genomic_DNA"/>
</dbReference>
<evidence type="ECO:0000313" key="2">
    <source>
        <dbReference type="Proteomes" id="UP000326837"/>
    </source>
</evidence>
<protein>
    <submittedName>
        <fullName evidence="1">Uncharacterized protein</fullName>
    </submittedName>
</protein>
<name>A0A5K7XGP4_9BACT</name>
<proteinExistence type="predicted"/>
<gene>
    <name evidence="1" type="ORF">PLANPX_5177</name>
</gene>
<reference evidence="2" key="1">
    <citation type="submission" date="2019-10" db="EMBL/GenBank/DDBJ databases">
        <title>Lacipirellula parvula gen. nov., sp. nov., representing a lineage of planctomycetes widespread in freshwater anoxic habitats, and description of the family Lacipirellulaceae.</title>
        <authorList>
            <person name="Dedysh S.N."/>
            <person name="Kulichevskaya I.S."/>
            <person name="Beletsky A.V."/>
            <person name="Rakitin A.L."/>
            <person name="Mardanov A.V."/>
            <person name="Ivanova A.A."/>
            <person name="Saltykova V.X."/>
            <person name="Rijpstra W.I.C."/>
            <person name="Sinninghe Damste J.S."/>
            <person name="Ravin N.V."/>
        </authorList>
    </citation>
    <scope>NUCLEOTIDE SEQUENCE [LARGE SCALE GENOMIC DNA]</scope>
    <source>
        <strain evidence="2">PX69</strain>
    </source>
</reference>
<dbReference type="AlphaFoldDB" id="A0A5K7XGP4"/>
<dbReference type="KEGG" id="lpav:PLANPX_5177"/>
<accession>A0A5K7XGP4</accession>
<organism evidence="1 2">
    <name type="scientific">Lacipirellula parvula</name>
    <dbReference type="NCBI Taxonomy" id="2650471"/>
    <lineage>
        <taxon>Bacteria</taxon>
        <taxon>Pseudomonadati</taxon>
        <taxon>Planctomycetota</taxon>
        <taxon>Planctomycetia</taxon>
        <taxon>Pirellulales</taxon>
        <taxon>Lacipirellulaceae</taxon>
        <taxon>Lacipirellula</taxon>
    </lineage>
</organism>
<dbReference type="Proteomes" id="UP000326837">
    <property type="component" value="Chromosome"/>
</dbReference>
<evidence type="ECO:0000313" key="1">
    <source>
        <dbReference type="EMBL" id="BBO35565.1"/>
    </source>
</evidence>